<evidence type="ECO:0000256" key="2">
    <source>
        <dbReference type="ARBA" id="ARBA00008880"/>
    </source>
</evidence>
<evidence type="ECO:0000256" key="7">
    <source>
        <dbReference type="SAM" id="MobiDB-lite"/>
    </source>
</evidence>
<evidence type="ECO:0000256" key="9">
    <source>
        <dbReference type="SAM" id="SignalP"/>
    </source>
</evidence>
<reference evidence="11 12" key="1">
    <citation type="submission" date="2024-08" db="EMBL/GenBank/DDBJ databases">
        <authorList>
            <person name="Cucini C."/>
            <person name="Frati F."/>
        </authorList>
    </citation>
    <scope>NUCLEOTIDE SEQUENCE [LARGE SCALE GENOMIC DNA]</scope>
</reference>
<evidence type="ECO:0000313" key="12">
    <source>
        <dbReference type="Proteomes" id="UP001642540"/>
    </source>
</evidence>
<evidence type="ECO:0000256" key="5">
    <source>
        <dbReference type="ARBA" id="ARBA00022989"/>
    </source>
</evidence>
<dbReference type="EMBL" id="CAXLJM020000014">
    <property type="protein sequence ID" value="CAL8080768.1"/>
    <property type="molecule type" value="Genomic_DNA"/>
</dbReference>
<organism evidence="11 12">
    <name type="scientific">Orchesella dallaii</name>
    <dbReference type="NCBI Taxonomy" id="48710"/>
    <lineage>
        <taxon>Eukaryota</taxon>
        <taxon>Metazoa</taxon>
        <taxon>Ecdysozoa</taxon>
        <taxon>Arthropoda</taxon>
        <taxon>Hexapoda</taxon>
        <taxon>Collembola</taxon>
        <taxon>Entomobryomorpha</taxon>
        <taxon>Entomobryoidea</taxon>
        <taxon>Orchesellidae</taxon>
        <taxon>Orchesellinae</taxon>
        <taxon>Orchesella</taxon>
    </lineage>
</organism>
<feature type="region of interest" description="Disordered" evidence="7">
    <location>
        <begin position="237"/>
        <end position="260"/>
    </location>
</feature>
<dbReference type="PANTHER" id="PTHR13605">
    <property type="entry name" value="ER MEMBRANE PROTEIN COMPLEX SUBUNIT 7"/>
    <property type="match status" value="1"/>
</dbReference>
<dbReference type="InterPro" id="IPR019008">
    <property type="entry name" value="Beta_sandwich_EMC7"/>
</dbReference>
<dbReference type="InterPro" id="IPR039163">
    <property type="entry name" value="EMC7"/>
</dbReference>
<dbReference type="SUPFAM" id="SSF49452">
    <property type="entry name" value="Starch-binding domain-like"/>
    <property type="match status" value="1"/>
</dbReference>
<comment type="subcellular location">
    <subcellularLocation>
        <location evidence="1">Membrane</location>
        <topology evidence="1">Single-pass membrane protein</topology>
    </subcellularLocation>
</comment>
<feature type="chain" id="PRO_5047083638" description="ER membrane protein complex subunit 7 beta-sandwich domain-containing protein" evidence="9">
    <location>
        <begin position="29"/>
        <end position="260"/>
    </location>
</feature>
<gene>
    <name evidence="11" type="ORF">ODALV1_LOCUS4731</name>
</gene>
<accession>A0ABP1Q0E2</accession>
<evidence type="ECO:0000313" key="11">
    <source>
        <dbReference type="EMBL" id="CAL8080768.1"/>
    </source>
</evidence>
<name>A0ABP1Q0E2_9HEXA</name>
<dbReference type="Proteomes" id="UP001642540">
    <property type="component" value="Unassembled WGS sequence"/>
</dbReference>
<evidence type="ECO:0000259" key="10">
    <source>
        <dbReference type="Pfam" id="PF09430"/>
    </source>
</evidence>
<keyword evidence="12" id="KW-1185">Reference proteome</keyword>
<feature type="compositionally biased region" description="Low complexity" evidence="7">
    <location>
        <begin position="29"/>
        <end position="46"/>
    </location>
</feature>
<dbReference type="Pfam" id="PF09430">
    <property type="entry name" value="EMC7_beta-sandw"/>
    <property type="match status" value="1"/>
</dbReference>
<sequence length="260" mass="29337">MREVRMVPRLSILTIAIFHALICHSAFGQQQQQQPSSARASTPAPSSREEYSGESSSIYESKGDPHRNWHTIEGKVNPPDKKATNEWLTQTQVVVNGGEHVGLLREDGTFVIYGVPSGSFVVEVMNPQYNYEAARVDITSKGKLRARKVNYIQPALVTHLPYPLKLNPLGSYRYFIPREQWRIADVLMSPMVLMMVLPLILIVILPKMMSDPETRREMEQVQLPKYEMPEMSEMLTSFFGGGGGGDSDRRLQASKSKKKN</sequence>
<protein>
    <recommendedName>
        <fullName evidence="10">ER membrane protein complex subunit 7 beta-sandwich domain-containing protein</fullName>
    </recommendedName>
</protein>
<comment type="similarity">
    <text evidence="2">Belongs to the EMC7 family.</text>
</comment>
<keyword evidence="5 8" id="KW-1133">Transmembrane helix</keyword>
<proteinExistence type="inferred from homology"/>
<dbReference type="InterPro" id="IPR013784">
    <property type="entry name" value="Carb-bd-like_fold"/>
</dbReference>
<feature type="region of interest" description="Disordered" evidence="7">
    <location>
        <begin position="29"/>
        <end position="82"/>
    </location>
</feature>
<keyword evidence="6 8" id="KW-0472">Membrane</keyword>
<feature type="signal peptide" evidence="9">
    <location>
        <begin position="1"/>
        <end position="28"/>
    </location>
</feature>
<evidence type="ECO:0000256" key="8">
    <source>
        <dbReference type="SAM" id="Phobius"/>
    </source>
</evidence>
<evidence type="ECO:0000256" key="4">
    <source>
        <dbReference type="ARBA" id="ARBA00022729"/>
    </source>
</evidence>
<feature type="compositionally biased region" description="Basic and acidic residues" evidence="7">
    <location>
        <begin position="61"/>
        <end position="82"/>
    </location>
</feature>
<feature type="transmembrane region" description="Helical" evidence="8">
    <location>
        <begin position="186"/>
        <end position="206"/>
    </location>
</feature>
<evidence type="ECO:0000256" key="3">
    <source>
        <dbReference type="ARBA" id="ARBA00022692"/>
    </source>
</evidence>
<keyword evidence="3 8" id="KW-0812">Transmembrane</keyword>
<dbReference type="PANTHER" id="PTHR13605:SF4">
    <property type="entry name" value="ER MEMBRANE PROTEIN COMPLEX SUBUNIT 7"/>
    <property type="match status" value="1"/>
</dbReference>
<evidence type="ECO:0000256" key="6">
    <source>
        <dbReference type="ARBA" id="ARBA00023136"/>
    </source>
</evidence>
<keyword evidence="4 9" id="KW-0732">Signal</keyword>
<comment type="caution">
    <text evidence="11">The sequence shown here is derived from an EMBL/GenBank/DDBJ whole genome shotgun (WGS) entry which is preliminary data.</text>
</comment>
<feature type="domain" description="ER membrane protein complex subunit 7 beta-sandwich" evidence="10">
    <location>
        <begin position="83"/>
        <end position="194"/>
    </location>
</feature>
<evidence type="ECO:0000256" key="1">
    <source>
        <dbReference type="ARBA" id="ARBA00004167"/>
    </source>
</evidence>